<feature type="region of interest" description="Disordered" evidence="1">
    <location>
        <begin position="97"/>
        <end position="117"/>
    </location>
</feature>
<dbReference type="EMBL" id="JAUJYO010000001">
    <property type="protein sequence ID" value="KAK1324299.1"/>
    <property type="molecule type" value="Genomic_DNA"/>
</dbReference>
<reference evidence="2" key="2">
    <citation type="submission" date="2023-06" db="EMBL/GenBank/DDBJ databases">
        <authorList>
            <person name="Ma L."/>
            <person name="Liu K.-W."/>
            <person name="Li Z."/>
            <person name="Hsiao Y.-Y."/>
            <person name="Qi Y."/>
            <person name="Fu T."/>
            <person name="Tang G."/>
            <person name="Zhang D."/>
            <person name="Sun W.-H."/>
            <person name="Liu D.-K."/>
            <person name="Li Y."/>
            <person name="Chen G.-Z."/>
            <person name="Liu X.-D."/>
            <person name="Liao X.-Y."/>
            <person name="Jiang Y.-T."/>
            <person name="Yu X."/>
            <person name="Hao Y."/>
            <person name="Huang J."/>
            <person name="Zhao X.-W."/>
            <person name="Ke S."/>
            <person name="Chen Y.-Y."/>
            <person name="Wu W.-L."/>
            <person name="Hsu J.-L."/>
            <person name="Lin Y.-F."/>
            <person name="Huang M.-D."/>
            <person name="Li C.-Y."/>
            <person name="Huang L."/>
            <person name="Wang Z.-W."/>
            <person name="Zhao X."/>
            <person name="Zhong W.-Y."/>
            <person name="Peng D.-H."/>
            <person name="Ahmad S."/>
            <person name="Lan S."/>
            <person name="Zhang J.-S."/>
            <person name="Tsai W.-C."/>
            <person name="Van De Peer Y."/>
            <person name="Liu Z.-J."/>
        </authorList>
    </citation>
    <scope>NUCLEOTIDE SEQUENCE</scope>
    <source>
        <strain evidence="2">CP</strain>
        <tissue evidence="2">Leaves</tissue>
    </source>
</reference>
<proteinExistence type="predicted"/>
<protein>
    <submittedName>
        <fullName evidence="2">Uncharacterized protein</fullName>
    </submittedName>
</protein>
<keyword evidence="3" id="KW-1185">Reference proteome</keyword>
<dbReference type="AlphaFoldDB" id="A0AAV9FGJ5"/>
<dbReference type="Proteomes" id="UP001180020">
    <property type="component" value="Unassembled WGS sequence"/>
</dbReference>
<name>A0AAV9FGJ5_ACOCL</name>
<accession>A0AAV9FGJ5</accession>
<evidence type="ECO:0000256" key="1">
    <source>
        <dbReference type="SAM" id="MobiDB-lite"/>
    </source>
</evidence>
<evidence type="ECO:0000313" key="3">
    <source>
        <dbReference type="Proteomes" id="UP001180020"/>
    </source>
</evidence>
<evidence type="ECO:0000313" key="2">
    <source>
        <dbReference type="EMBL" id="KAK1324299.1"/>
    </source>
</evidence>
<sequence>MSMTKRRRTSTVVGILSYTGGCRSMRMRRRTSTKWMPTEVRICSYSGGCRSIMKRRRTSTKWILTSTEVRICSYTGGCGSMMKRRWTSTKMKSMEVKTSDVDEDEIDGGRDVGCRRR</sequence>
<feature type="compositionally biased region" description="Basic and acidic residues" evidence="1">
    <location>
        <begin position="107"/>
        <end position="117"/>
    </location>
</feature>
<organism evidence="2 3">
    <name type="scientific">Acorus calamus</name>
    <name type="common">Sweet flag</name>
    <dbReference type="NCBI Taxonomy" id="4465"/>
    <lineage>
        <taxon>Eukaryota</taxon>
        <taxon>Viridiplantae</taxon>
        <taxon>Streptophyta</taxon>
        <taxon>Embryophyta</taxon>
        <taxon>Tracheophyta</taxon>
        <taxon>Spermatophyta</taxon>
        <taxon>Magnoliopsida</taxon>
        <taxon>Liliopsida</taxon>
        <taxon>Acoraceae</taxon>
        <taxon>Acorus</taxon>
    </lineage>
</organism>
<gene>
    <name evidence="2" type="ORF">QJS10_CPA01g02589</name>
</gene>
<reference evidence="2" key="1">
    <citation type="journal article" date="2023" name="Nat. Commun.">
        <title>Diploid and tetraploid genomes of Acorus and the evolution of monocots.</title>
        <authorList>
            <person name="Ma L."/>
            <person name="Liu K.W."/>
            <person name="Li Z."/>
            <person name="Hsiao Y.Y."/>
            <person name="Qi Y."/>
            <person name="Fu T."/>
            <person name="Tang G.D."/>
            <person name="Zhang D."/>
            <person name="Sun W.H."/>
            <person name="Liu D.K."/>
            <person name="Li Y."/>
            <person name="Chen G.Z."/>
            <person name="Liu X.D."/>
            <person name="Liao X.Y."/>
            <person name="Jiang Y.T."/>
            <person name="Yu X."/>
            <person name="Hao Y."/>
            <person name="Huang J."/>
            <person name="Zhao X.W."/>
            <person name="Ke S."/>
            <person name="Chen Y.Y."/>
            <person name="Wu W.L."/>
            <person name="Hsu J.L."/>
            <person name="Lin Y.F."/>
            <person name="Huang M.D."/>
            <person name="Li C.Y."/>
            <person name="Huang L."/>
            <person name="Wang Z.W."/>
            <person name="Zhao X."/>
            <person name="Zhong W.Y."/>
            <person name="Peng D.H."/>
            <person name="Ahmad S."/>
            <person name="Lan S."/>
            <person name="Zhang J.S."/>
            <person name="Tsai W.C."/>
            <person name="Van de Peer Y."/>
            <person name="Liu Z.J."/>
        </authorList>
    </citation>
    <scope>NUCLEOTIDE SEQUENCE</scope>
    <source>
        <strain evidence="2">CP</strain>
    </source>
</reference>
<comment type="caution">
    <text evidence="2">The sequence shown here is derived from an EMBL/GenBank/DDBJ whole genome shotgun (WGS) entry which is preliminary data.</text>
</comment>